<dbReference type="EMBL" id="CAUYUJ010022543">
    <property type="protein sequence ID" value="CAK0911239.1"/>
    <property type="molecule type" value="Genomic_DNA"/>
</dbReference>
<reference evidence="2" key="1">
    <citation type="submission" date="2023-10" db="EMBL/GenBank/DDBJ databases">
        <authorList>
            <person name="Chen Y."/>
            <person name="Shah S."/>
            <person name="Dougan E. K."/>
            <person name="Thang M."/>
            <person name="Chan C."/>
        </authorList>
    </citation>
    <scope>NUCLEOTIDE SEQUENCE [LARGE SCALE GENOMIC DNA]</scope>
</reference>
<accession>A0ABN9YJ65</accession>
<keyword evidence="3" id="KW-1185">Reference proteome</keyword>
<protein>
    <submittedName>
        <fullName evidence="2">Uncharacterized protein</fullName>
    </submittedName>
</protein>
<gene>
    <name evidence="2" type="ORF">PCOR1329_LOCUS85168</name>
</gene>
<evidence type="ECO:0000313" key="2">
    <source>
        <dbReference type="EMBL" id="CAK0911239.1"/>
    </source>
</evidence>
<feature type="compositionally biased region" description="Low complexity" evidence="1">
    <location>
        <begin position="22"/>
        <end position="52"/>
    </location>
</feature>
<organism evidence="2 3">
    <name type="scientific">Prorocentrum cordatum</name>
    <dbReference type="NCBI Taxonomy" id="2364126"/>
    <lineage>
        <taxon>Eukaryota</taxon>
        <taxon>Sar</taxon>
        <taxon>Alveolata</taxon>
        <taxon>Dinophyceae</taxon>
        <taxon>Prorocentrales</taxon>
        <taxon>Prorocentraceae</taxon>
        <taxon>Prorocentrum</taxon>
    </lineage>
</organism>
<name>A0ABN9YJ65_9DINO</name>
<feature type="region of interest" description="Disordered" evidence="1">
    <location>
        <begin position="1"/>
        <end position="57"/>
    </location>
</feature>
<proteinExistence type="predicted"/>
<evidence type="ECO:0000256" key="1">
    <source>
        <dbReference type="SAM" id="MobiDB-lite"/>
    </source>
</evidence>
<comment type="caution">
    <text evidence="2">The sequence shown here is derived from an EMBL/GenBank/DDBJ whole genome shotgun (WGS) entry which is preliminary data.</text>
</comment>
<evidence type="ECO:0000313" key="3">
    <source>
        <dbReference type="Proteomes" id="UP001189429"/>
    </source>
</evidence>
<dbReference type="Proteomes" id="UP001189429">
    <property type="component" value="Unassembled WGS sequence"/>
</dbReference>
<sequence>MSCSDLRPHLRARPAASERGSSSDSPRQPWPRRSSPRAAPCRAAAATRTPSRGVRGHLRGERLYLHRSKHPCSGVDRDLLPSHRRSVNWPLSIREGASRP</sequence>